<dbReference type="AlphaFoldDB" id="A0A9D4CRZ3"/>
<dbReference type="Proteomes" id="UP000828390">
    <property type="component" value="Unassembled WGS sequence"/>
</dbReference>
<reference evidence="1" key="1">
    <citation type="journal article" date="2019" name="bioRxiv">
        <title>The Genome of the Zebra Mussel, Dreissena polymorpha: A Resource for Invasive Species Research.</title>
        <authorList>
            <person name="McCartney M.A."/>
            <person name="Auch B."/>
            <person name="Kono T."/>
            <person name="Mallez S."/>
            <person name="Zhang Y."/>
            <person name="Obille A."/>
            <person name="Becker A."/>
            <person name="Abrahante J.E."/>
            <person name="Garbe J."/>
            <person name="Badalamenti J.P."/>
            <person name="Herman A."/>
            <person name="Mangelson H."/>
            <person name="Liachko I."/>
            <person name="Sullivan S."/>
            <person name="Sone E.D."/>
            <person name="Koren S."/>
            <person name="Silverstein K.A.T."/>
            <person name="Beckman K.B."/>
            <person name="Gohl D.M."/>
        </authorList>
    </citation>
    <scope>NUCLEOTIDE SEQUENCE</scope>
    <source>
        <strain evidence="1">Duluth1</strain>
        <tissue evidence="1">Whole animal</tissue>
    </source>
</reference>
<accession>A0A9D4CRZ3</accession>
<proteinExistence type="predicted"/>
<sequence length="55" mass="5844">MQTGSPGNCAIGCGSGAAPGPQSAFKVISRANSQKSSMFYVSQYKEVKLQLLKQY</sequence>
<organism evidence="1 2">
    <name type="scientific">Dreissena polymorpha</name>
    <name type="common">Zebra mussel</name>
    <name type="synonym">Mytilus polymorpha</name>
    <dbReference type="NCBI Taxonomy" id="45954"/>
    <lineage>
        <taxon>Eukaryota</taxon>
        <taxon>Metazoa</taxon>
        <taxon>Spiralia</taxon>
        <taxon>Lophotrochozoa</taxon>
        <taxon>Mollusca</taxon>
        <taxon>Bivalvia</taxon>
        <taxon>Autobranchia</taxon>
        <taxon>Heteroconchia</taxon>
        <taxon>Euheterodonta</taxon>
        <taxon>Imparidentia</taxon>
        <taxon>Neoheterodontei</taxon>
        <taxon>Myida</taxon>
        <taxon>Dreissenoidea</taxon>
        <taxon>Dreissenidae</taxon>
        <taxon>Dreissena</taxon>
    </lineage>
</organism>
<reference evidence="1" key="2">
    <citation type="submission" date="2020-11" db="EMBL/GenBank/DDBJ databases">
        <authorList>
            <person name="McCartney M.A."/>
            <person name="Auch B."/>
            <person name="Kono T."/>
            <person name="Mallez S."/>
            <person name="Becker A."/>
            <person name="Gohl D.M."/>
            <person name="Silverstein K.A.T."/>
            <person name="Koren S."/>
            <person name="Bechman K.B."/>
            <person name="Herman A."/>
            <person name="Abrahante J.E."/>
            <person name="Garbe J."/>
        </authorList>
    </citation>
    <scope>NUCLEOTIDE SEQUENCE</scope>
    <source>
        <strain evidence="1">Duluth1</strain>
        <tissue evidence="1">Whole animal</tissue>
    </source>
</reference>
<dbReference type="EMBL" id="JAIWYP010000012">
    <property type="protein sequence ID" value="KAH3730590.1"/>
    <property type="molecule type" value="Genomic_DNA"/>
</dbReference>
<gene>
    <name evidence="1" type="ORF">DPMN_056580</name>
</gene>
<protein>
    <submittedName>
        <fullName evidence="1">Uncharacterized protein</fullName>
    </submittedName>
</protein>
<evidence type="ECO:0000313" key="2">
    <source>
        <dbReference type="Proteomes" id="UP000828390"/>
    </source>
</evidence>
<evidence type="ECO:0000313" key="1">
    <source>
        <dbReference type="EMBL" id="KAH3730590.1"/>
    </source>
</evidence>
<name>A0A9D4CRZ3_DREPO</name>
<comment type="caution">
    <text evidence="1">The sequence shown here is derived from an EMBL/GenBank/DDBJ whole genome shotgun (WGS) entry which is preliminary data.</text>
</comment>
<keyword evidence="2" id="KW-1185">Reference proteome</keyword>